<comment type="caution">
    <text evidence="4">The sequence shown here is derived from an EMBL/GenBank/DDBJ whole genome shotgun (WGS) entry which is preliminary data.</text>
</comment>
<dbReference type="EMBL" id="JARAWN010000002">
    <property type="protein sequence ID" value="MDX3128287.1"/>
    <property type="molecule type" value="Genomic_DNA"/>
</dbReference>
<dbReference type="InterPro" id="IPR041664">
    <property type="entry name" value="AAA_16"/>
</dbReference>
<dbReference type="PANTHER" id="PTHR16305">
    <property type="entry name" value="TESTICULAR SOLUBLE ADENYLYL CYCLASE"/>
    <property type="match status" value="1"/>
</dbReference>
<dbReference type="PRINTS" id="PR00038">
    <property type="entry name" value="HTHLUXR"/>
</dbReference>
<dbReference type="PROSITE" id="PS50043">
    <property type="entry name" value="HTH_LUXR_2"/>
    <property type="match status" value="1"/>
</dbReference>
<dbReference type="InterPro" id="IPR036388">
    <property type="entry name" value="WH-like_DNA-bd_sf"/>
</dbReference>
<feature type="domain" description="HTH luxR-type" evidence="3">
    <location>
        <begin position="892"/>
        <end position="957"/>
    </location>
</feature>
<keyword evidence="2" id="KW-0067">ATP-binding</keyword>
<dbReference type="RefSeq" id="WP_319688278.1">
    <property type="nucleotide sequence ID" value="NZ_JARAWN010000002.1"/>
</dbReference>
<dbReference type="GO" id="GO:0005737">
    <property type="term" value="C:cytoplasm"/>
    <property type="evidence" value="ECO:0007669"/>
    <property type="project" value="TreeGrafter"/>
</dbReference>
<dbReference type="Gene3D" id="1.10.10.10">
    <property type="entry name" value="Winged helix-like DNA-binding domain superfamily/Winged helix DNA-binding domain"/>
    <property type="match status" value="1"/>
</dbReference>
<evidence type="ECO:0000256" key="1">
    <source>
        <dbReference type="ARBA" id="ARBA00022741"/>
    </source>
</evidence>
<keyword evidence="1" id="KW-0547">Nucleotide-binding</keyword>
<gene>
    <name evidence="4" type="ORF">PV367_00325</name>
</gene>
<evidence type="ECO:0000256" key="2">
    <source>
        <dbReference type="ARBA" id="ARBA00022840"/>
    </source>
</evidence>
<reference evidence="4" key="1">
    <citation type="journal article" date="2023" name="Microb. Genom.">
        <title>Mesoterricola silvestris gen. nov., sp. nov., Mesoterricola sediminis sp. nov., Geothrix oryzae sp. nov., Geothrix edaphica sp. nov., Geothrix rubra sp. nov., and Geothrix limicola sp. nov., six novel members of Acidobacteriota isolated from soils.</title>
        <authorList>
            <person name="Weisberg A.J."/>
            <person name="Pearce E."/>
            <person name="Kramer C.G."/>
            <person name="Chang J.H."/>
            <person name="Clarke C.R."/>
        </authorList>
    </citation>
    <scope>NUCLEOTIDE SEQUENCE</scope>
    <source>
        <strain evidence="4">ND06-05F</strain>
    </source>
</reference>
<organism evidence="4 5">
    <name type="scientific">Streptomyces europaeiscabiei</name>
    <dbReference type="NCBI Taxonomy" id="146819"/>
    <lineage>
        <taxon>Bacteria</taxon>
        <taxon>Bacillati</taxon>
        <taxon>Actinomycetota</taxon>
        <taxon>Actinomycetes</taxon>
        <taxon>Kitasatosporales</taxon>
        <taxon>Streptomycetaceae</taxon>
        <taxon>Streptomyces</taxon>
    </lineage>
</organism>
<protein>
    <submittedName>
        <fullName evidence="4">AAA family ATPase</fullName>
    </submittedName>
</protein>
<dbReference type="GO" id="GO:0003677">
    <property type="term" value="F:DNA binding"/>
    <property type="evidence" value="ECO:0007669"/>
    <property type="project" value="InterPro"/>
</dbReference>
<evidence type="ECO:0000313" key="5">
    <source>
        <dbReference type="Proteomes" id="UP001273589"/>
    </source>
</evidence>
<dbReference type="SUPFAM" id="SSF52540">
    <property type="entry name" value="P-loop containing nucleoside triphosphate hydrolases"/>
    <property type="match status" value="1"/>
</dbReference>
<proteinExistence type="predicted"/>
<evidence type="ECO:0000259" key="3">
    <source>
        <dbReference type="PROSITE" id="PS50043"/>
    </source>
</evidence>
<dbReference type="GO" id="GO:0006355">
    <property type="term" value="P:regulation of DNA-templated transcription"/>
    <property type="evidence" value="ECO:0007669"/>
    <property type="project" value="InterPro"/>
</dbReference>
<dbReference type="GO" id="GO:0004016">
    <property type="term" value="F:adenylate cyclase activity"/>
    <property type="evidence" value="ECO:0007669"/>
    <property type="project" value="TreeGrafter"/>
</dbReference>
<dbReference type="CDD" id="cd06170">
    <property type="entry name" value="LuxR_C_like"/>
    <property type="match status" value="1"/>
</dbReference>
<dbReference type="Pfam" id="PF13191">
    <property type="entry name" value="AAA_16"/>
    <property type="match status" value="1"/>
</dbReference>
<dbReference type="Pfam" id="PF00196">
    <property type="entry name" value="GerE"/>
    <property type="match status" value="1"/>
</dbReference>
<dbReference type="GO" id="GO:0005524">
    <property type="term" value="F:ATP binding"/>
    <property type="evidence" value="ECO:0007669"/>
    <property type="project" value="UniProtKB-KW"/>
</dbReference>
<dbReference type="AlphaFoldDB" id="A0AAJ2PJ17"/>
<dbReference type="Proteomes" id="UP001273589">
    <property type="component" value="Unassembled WGS sequence"/>
</dbReference>
<dbReference type="InterPro" id="IPR000792">
    <property type="entry name" value="Tscrpt_reg_LuxR_C"/>
</dbReference>
<accession>A0AAJ2PJ17</accession>
<dbReference type="InterPro" id="IPR027417">
    <property type="entry name" value="P-loop_NTPase"/>
</dbReference>
<evidence type="ECO:0000313" key="4">
    <source>
        <dbReference type="EMBL" id="MDX3128287.1"/>
    </source>
</evidence>
<dbReference type="SMART" id="SM00421">
    <property type="entry name" value="HTH_LUXR"/>
    <property type="match status" value="1"/>
</dbReference>
<dbReference type="InterPro" id="IPR016032">
    <property type="entry name" value="Sig_transdc_resp-reg_C-effctor"/>
</dbReference>
<name>A0AAJ2PJ17_9ACTN</name>
<dbReference type="SUPFAM" id="SSF46894">
    <property type="entry name" value="C-terminal effector domain of the bipartite response regulators"/>
    <property type="match status" value="1"/>
</dbReference>
<sequence>MLWERESELAQATEALRRARSGRGSLLVVRGPLGVGRSSFLEALAALAGEQGALLLRAQASEAEEDFGLGVVRQLVESALGPGDGGDRWLREAAASLPEGASSSIPSGLSADSDRKLSAVASRSAPCRRHAPRWLAALLVSMSADRPVVLMVDDLQWADTESLQALAVALARRRQQRILFVFSVLPGDVGGTRQYVRQLLTPAEDSPASADETADRTVELSALGRDSVRPLVEESFGDAADAAFVETVATRSGGSPLLLRALLDEAQYLGLRPTSAHAAIVAALRPERIRQRLAAFLRSQPDHVRRAAYALTVLGAVADSRFVACLAAVDEAQEAEAIDVLRLAGLVDPHSCRLSSGTVLRDLLEEHMPPQKRTAMRKVAAELLHRTGHPAELAAEQFMAASTLRGQRAVRILRTAADSALRRGSPRDAARYLRRALLDGSLSGRDRARLLVDLATAERAFATAASVRHVVEAVPLLESVVERADAVARLGPMQMDPPTFRIDDVRAEVADTLRQCHSDDWVEQELMLRLEAHEHILSAQDPAHIKRALRRFRDLGPSPRLGTRGERELVTSLMYIAFLANAAPADRLAGLAARLLEQEPPAPEHVHSTIPLAVTVLAAAGRTEGTAGWLHEAYRLAQRRGGDVEQAVIRCEQAVVALADGHPADAGDKVLRAHALAGPETSGLPTMCVGALARVALATGEPELAKRLLTHHRLDAENQYLTALLHMARGSLAARRNDPRGALYHYRMAGLHTEQIGWGNPIVLPWPSRTALMHHRLGEHDEALAVARTDVDRSRVWGAPAGVGRSLVVLGRITVGQESTECLEEAVAVLEKDSNGYELCRALYALGTHEETGRTRRTAALKRAQELATEYGVHSLAKSIREQLTGGGSKVTEQAGHRLTPSERKVAELAAAGLSNSEISSRLGTSSRMVEKHLTRSYRKLGISGRSDLMKALEVLGDDQPL</sequence>
<dbReference type="PANTHER" id="PTHR16305:SF35">
    <property type="entry name" value="TRANSCRIPTIONAL ACTIVATOR DOMAIN"/>
    <property type="match status" value="1"/>
</dbReference>